<dbReference type="RefSeq" id="YP_006666382.1">
    <property type="nucleotide sequence ID" value="NC_018568.1"/>
</dbReference>
<dbReference type="SUPFAM" id="SSF55608">
    <property type="entry name" value="Homing endonucleases"/>
    <property type="match status" value="1"/>
</dbReference>
<name>J7KDF4_9CHLO</name>
<feature type="non-terminal residue" evidence="1">
    <location>
        <position position="1"/>
    </location>
</feature>
<evidence type="ECO:0000313" key="1">
    <source>
        <dbReference type="EMBL" id="AFQ93737.1"/>
    </source>
</evidence>
<keyword evidence="1" id="KW-0540">Nuclease</keyword>
<keyword evidence="1" id="KW-0496">Mitochondrion</keyword>
<proteinExistence type="predicted"/>
<sequence>VSFVASSSPKRAVCKVVIPLFDGHPLLPEKGNNYRKFREVVAVMALGEHLTPKGWRRAVDITYSMNSARARKRPMSELLGVEAGKEIRPKTKPSRV</sequence>
<dbReference type="InterPro" id="IPR027434">
    <property type="entry name" value="Homing_endonucl"/>
</dbReference>
<accession>J7KDF4</accession>
<dbReference type="GeneID" id="13543394"/>
<gene>
    <name evidence="1" type="primary">orf001</name>
</gene>
<keyword evidence="1" id="KW-0255">Endonuclease</keyword>
<geneLocation type="mitochondrion" evidence="1"/>
<keyword evidence="1" id="KW-0378">Hydrolase</keyword>
<protein>
    <submittedName>
        <fullName evidence="1">Putative LAGLIDADG homing endonuclease</fullName>
    </submittedName>
</protein>
<dbReference type="AlphaFoldDB" id="J7KDF4"/>
<organism evidence="1">
    <name type="scientific">Trebouxiophyceae sp. MX-AZ01</name>
    <dbReference type="NCBI Taxonomy" id="1208065"/>
    <lineage>
        <taxon>Eukaryota</taxon>
        <taxon>Viridiplantae</taxon>
        <taxon>Chlorophyta</taxon>
        <taxon>core chlorophytes</taxon>
        <taxon>Trebouxiophyceae</taxon>
    </lineage>
</organism>
<dbReference type="GO" id="GO:0004519">
    <property type="term" value="F:endonuclease activity"/>
    <property type="evidence" value="ECO:0007669"/>
    <property type="project" value="UniProtKB-KW"/>
</dbReference>
<reference evidence="1" key="1">
    <citation type="journal article" date="2012" name="Eukaryot. Cell">
        <title>Complete Mitochondrial and Plastid Genomes of the Green Microalga Trebouxiophyceae sp. Strain MX-AZ01 Isolated from a Highly Acidic Geothermal Lake.</title>
        <authorList>
            <person name="Servin-Garciduenas L.E."/>
            <person name="Martinez-Romero E."/>
        </authorList>
    </citation>
    <scope>NUCLEOTIDE SEQUENCE</scope>
    <source>
        <strain evidence="1">MX-AZ01</strain>
    </source>
</reference>
<dbReference type="Gene3D" id="3.10.28.10">
    <property type="entry name" value="Homing endonucleases"/>
    <property type="match status" value="1"/>
</dbReference>
<dbReference type="EMBL" id="JX315601">
    <property type="protein sequence ID" value="AFQ93737.1"/>
    <property type="molecule type" value="Genomic_DNA"/>
</dbReference>